<reference evidence="3" key="1">
    <citation type="journal article" date="2019" name="Int. J. Syst. Evol. Microbiol.">
        <title>The Global Catalogue of Microorganisms (GCM) 10K type strain sequencing project: providing services to taxonomists for standard genome sequencing and annotation.</title>
        <authorList>
            <consortium name="The Broad Institute Genomics Platform"/>
            <consortium name="The Broad Institute Genome Sequencing Center for Infectious Disease"/>
            <person name="Wu L."/>
            <person name="Ma J."/>
        </authorList>
    </citation>
    <scope>NUCLEOTIDE SEQUENCE [LARGE SCALE GENOMIC DNA]</scope>
    <source>
        <strain evidence="3">CGMCC 1.3685</strain>
    </source>
</reference>
<accession>A0ABQ2D9K6</accession>
<keyword evidence="1" id="KW-1133">Transmembrane helix</keyword>
<evidence type="ECO:0000313" key="2">
    <source>
        <dbReference type="EMBL" id="GGJ50502.1"/>
    </source>
</evidence>
<dbReference type="RefSeq" id="WP_188683583.1">
    <property type="nucleotide sequence ID" value="NZ_BMKX01000001.1"/>
</dbReference>
<dbReference type="GeneID" id="303303023"/>
<dbReference type="EMBL" id="BMKX01000001">
    <property type="protein sequence ID" value="GGJ50502.1"/>
    <property type="molecule type" value="Genomic_DNA"/>
</dbReference>
<dbReference type="Proteomes" id="UP000606115">
    <property type="component" value="Unassembled WGS sequence"/>
</dbReference>
<evidence type="ECO:0000313" key="3">
    <source>
        <dbReference type="Proteomes" id="UP000606115"/>
    </source>
</evidence>
<organism evidence="2 3">
    <name type="scientific">Glutamicibacter ardleyensis</name>
    <dbReference type="NCBI Taxonomy" id="225894"/>
    <lineage>
        <taxon>Bacteria</taxon>
        <taxon>Bacillati</taxon>
        <taxon>Actinomycetota</taxon>
        <taxon>Actinomycetes</taxon>
        <taxon>Micrococcales</taxon>
        <taxon>Micrococcaceae</taxon>
        <taxon>Glutamicibacter</taxon>
    </lineage>
</organism>
<protein>
    <recommendedName>
        <fullName evidence="4">SdpI family protein</fullName>
    </recommendedName>
</protein>
<keyword evidence="3" id="KW-1185">Reference proteome</keyword>
<feature type="transmembrane region" description="Helical" evidence="1">
    <location>
        <begin position="87"/>
        <end position="106"/>
    </location>
</feature>
<sequence>MEDLAFGALVVSILFVLMCTMLASMTRSGSLSANRVFGLKTKHTLASDEAWTAGHRAAGPLLWGSVAVALAGAVTTGLLLAAGDSQVAGVVGWVGVLVNVGLLVYATRVANRAARAA</sequence>
<keyword evidence="1" id="KW-0812">Transmembrane</keyword>
<name>A0ABQ2D9K6_9MICC</name>
<keyword evidence="1" id="KW-0472">Membrane</keyword>
<evidence type="ECO:0008006" key="4">
    <source>
        <dbReference type="Google" id="ProtNLM"/>
    </source>
</evidence>
<feature type="transmembrane region" description="Helical" evidence="1">
    <location>
        <begin position="6"/>
        <end position="25"/>
    </location>
</feature>
<gene>
    <name evidence="2" type="ORF">GCM10007173_06260</name>
</gene>
<comment type="caution">
    <text evidence="2">The sequence shown here is derived from an EMBL/GenBank/DDBJ whole genome shotgun (WGS) entry which is preliminary data.</text>
</comment>
<proteinExistence type="predicted"/>
<evidence type="ECO:0000256" key="1">
    <source>
        <dbReference type="SAM" id="Phobius"/>
    </source>
</evidence>
<dbReference type="InterPro" id="IPR025962">
    <property type="entry name" value="SdpI/YhfL"/>
</dbReference>
<feature type="transmembrane region" description="Helical" evidence="1">
    <location>
        <begin position="61"/>
        <end position="81"/>
    </location>
</feature>
<dbReference type="Pfam" id="PF13630">
    <property type="entry name" value="SdpI"/>
    <property type="match status" value="1"/>
</dbReference>